<keyword evidence="3" id="KW-1134">Transmembrane beta strand</keyword>
<evidence type="ECO:0000313" key="10">
    <source>
        <dbReference type="Proteomes" id="UP000646484"/>
    </source>
</evidence>
<evidence type="ECO:0000256" key="7">
    <source>
        <dbReference type="ARBA" id="ARBA00023237"/>
    </source>
</evidence>
<dbReference type="PANTHER" id="PTHR30069:SF29">
    <property type="entry name" value="HEMOGLOBIN AND HEMOGLOBIN-HAPTOGLOBIN-BINDING PROTEIN 1-RELATED"/>
    <property type="match status" value="1"/>
</dbReference>
<dbReference type="Pfam" id="PF07715">
    <property type="entry name" value="Plug"/>
    <property type="match status" value="1"/>
</dbReference>
<evidence type="ECO:0000259" key="8">
    <source>
        <dbReference type="Pfam" id="PF07715"/>
    </source>
</evidence>
<reference evidence="9 10" key="1">
    <citation type="submission" date="2020-08" db="EMBL/GenBank/DDBJ databases">
        <title>Genome public.</title>
        <authorList>
            <person name="Liu C."/>
            <person name="Sun Q."/>
        </authorList>
    </citation>
    <scope>NUCLEOTIDE SEQUENCE [LARGE SCALE GENOMIC DNA]</scope>
    <source>
        <strain evidence="9 10">NSJ-56</strain>
    </source>
</reference>
<dbReference type="PANTHER" id="PTHR30069">
    <property type="entry name" value="TONB-DEPENDENT OUTER MEMBRANE RECEPTOR"/>
    <property type="match status" value="1"/>
</dbReference>
<dbReference type="Gene3D" id="2.170.130.10">
    <property type="entry name" value="TonB-dependent receptor, plug domain"/>
    <property type="match status" value="1"/>
</dbReference>
<evidence type="ECO:0000256" key="4">
    <source>
        <dbReference type="ARBA" id="ARBA00022692"/>
    </source>
</evidence>
<keyword evidence="4" id="KW-0812">Transmembrane</keyword>
<gene>
    <name evidence="9" type="ORF">H8S64_04460</name>
</gene>
<evidence type="ECO:0000256" key="3">
    <source>
        <dbReference type="ARBA" id="ARBA00022452"/>
    </source>
</evidence>
<comment type="subcellular location">
    <subcellularLocation>
        <location evidence="1">Cell outer membrane</location>
        <topology evidence="1">Multi-pass membrane protein</topology>
    </subcellularLocation>
</comment>
<organism evidence="9 10">
    <name type="scientific">Butyricimonas hominis</name>
    <dbReference type="NCBI Taxonomy" id="2763032"/>
    <lineage>
        <taxon>Bacteria</taxon>
        <taxon>Pseudomonadati</taxon>
        <taxon>Bacteroidota</taxon>
        <taxon>Bacteroidia</taxon>
        <taxon>Bacteroidales</taxon>
        <taxon>Odoribacteraceae</taxon>
        <taxon>Butyricimonas</taxon>
    </lineage>
</organism>
<dbReference type="InterPro" id="IPR012910">
    <property type="entry name" value="Plug_dom"/>
</dbReference>
<keyword evidence="6" id="KW-0472">Membrane</keyword>
<dbReference type="NCBIfam" id="TIGR04056">
    <property type="entry name" value="OMP_RagA_SusC"/>
    <property type="match status" value="1"/>
</dbReference>
<evidence type="ECO:0000256" key="6">
    <source>
        <dbReference type="ARBA" id="ARBA00023136"/>
    </source>
</evidence>
<feature type="domain" description="TonB-dependent receptor plug" evidence="8">
    <location>
        <begin position="64"/>
        <end position="172"/>
    </location>
</feature>
<evidence type="ECO:0000313" key="9">
    <source>
        <dbReference type="EMBL" id="MBC5620343.1"/>
    </source>
</evidence>
<dbReference type="RefSeq" id="WP_186975149.1">
    <property type="nucleotide sequence ID" value="NZ_JACOOH010000002.1"/>
</dbReference>
<proteinExistence type="predicted"/>
<keyword evidence="2" id="KW-0813">Transport</keyword>
<dbReference type="InterPro" id="IPR037066">
    <property type="entry name" value="Plug_dom_sf"/>
</dbReference>
<evidence type="ECO:0000256" key="1">
    <source>
        <dbReference type="ARBA" id="ARBA00004571"/>
    </source>
</evidence>
<comment type="caution">
    <text evidence="9">The sequence shown here is derived from an EMBL/GenBank/DDBJ whole genome shotgun (WGS) entry which is preliminary data.</text>
</comment>
<keyword evidence="7" id="KW-0998">Cell outer membrane</keyword>
<dbReference type="SUPFAM" id="SSF56935">
    <property type="entry name" value="Porins"/>
    <property type="match status" value="1"/>
</dbReference>
<evidence type="ECO:0000256" key="5">
    <source>
        <dbReference type="ARBA" id="ARBA00022729"/>
    </source>
</evidence>
<sequence>MIKLLRVKERKYPGIFRSNASVRGLLLGMILLGSTAVTMAQVDSGEKVQNSREKGKTWSAGDYFSGEQLRRFHPTDLLKALQVMEPSLRVAGDAELYGSDPNYVPKTIDIRGKKSILGSDMEENVLPLIMVDGYEISIDRLADFDIHRVKSVSVIKDAAAMAVYGIRGGNGVIVITTNETRPGTLRIRYHFDGGVDMADLSSYDLMNAKQKLALEKEMGLYDGNEELYRTRLKNGNTNWLKVPLQKPFRHKHRLEVEGGDNSMLYQVYLLATPGNKGIMKGSKRDMYAVGTRLNYSHRGISVSDELRVDVIYSKDSPYGIFMNYMAINPYYRKYSEDGVAEAELGSGTFNPQPSPFYETTLSGFSKNRTTRVINNLQAAWQITEELTLSGHFAFSKDFNKQDQFVSPKSYRFMGLPIEDSELAGEYAVRRNNTTVYEEKLMLNYRNEFGHHRLNALLGIHSYASKVYSDNYTGVGLASDHMNYISFAQKYAFDRKPGGREFRDRLFGSYAVISYDYADRYMADAVLRVEKSSRLAPKKQVATSWGINGRWNIHREEMFAGCELLNRLTLQAGVGVVPGYQFDYNQVNPVYAYDIDNPYLNGIKNSLGLVTLSQINNYNPRLKWRSDRNFYVGLQLSMWERIDIQARYYNTLSKDLVVLKKSDVVTGFDEKWVNDGEIRNSGLEFSLNAGIWKDEEGLSLNLLVNGIMNKNELVTVPDYYRVKYNQAYAETGRQLTEGKAVNAIYAVKSDGVDPATGKEIYVGTNGKTGVWNVDDITCQGDPTPKFAGSFGLSGNYGNWDFNCMFRYSLGGKVYNQEAAEFVDMADLYANGPVQMRDKWQKAGQNAKWQGFENTLTLPTSRFVETRNVLSLSSLHVGYRFDTALAEKMYMKSLRLGVSCNDLFYSSSAKMERGLIYPFACGFTFSLQATF</sequence>
<accession>A0ABR7CXE1</accession>
<evidence type="ECO:0000256" key="2">
    <source>
        <dbReference type="ARBA" id="ARBA00022448"/>
    </source>
</evidence>
<dbReference type="Proteomes" id="UP000646484">
    <property type="component" value="Unassembled WGS sequence"/>
</dbReference>
<keyword evidence="10" id="KW-1185">Reference proteome</keyword>
<name>A0ABR7CXE1_9BACT</name>
<keyword evidence="5" id="KW-0732">Signal</keyword>
<protein>
    <submittedName>
        <fullName evidence="9">SusC/RagA family TonB-linked outer membrane protein</fullName>
    </submittedName>
</protein>
<dbReference type="InterPro" id="IPR036942">
    <property type="entry name" value="Beta-barrel_TonB_sf"/>
</dbReference>
<dbReference type="EMBL" id="JACOOH010000002">
    <property type="protein sequence ID" value="MBC5620343.1"/>
    <property type="molecule type" value="Genomic_DNA"/>
</dbReference>
<dbReference type="Gene3D" id="2.40.170.20">
    <property type="entry name" value="TonB-dependent receptor, beta-barrel domain"/>
    <property type="match status" value="1"/>
</dbReference>
<dbReference type="InterPro" id="IPR023996">
    <property type="entry name" value="TonB-dep_OMP_SusC/RagA"/>
</dbReference>
<dbReference type="InterPro" id="IPR039426">
    <property type="entry name" value="TonB-dep_rcpt-like"/>
</dbReference>